<feature type="compositionally biased region" description="Polar residues" evidence="1">
    <location>
        <begin position="328"/>
        <end position="347"/>
    </location>
</feature>
<sequence>MAAKENRYKSENSLEEAVQSASCHLNRSPLRISGANSFDISSKNYDINAVPSAYSPGRMNPVLSSTHSHRNGFSKSMVELPSRNGFRKSVVFEEDIFAHKEMLQRARNRFKELELKYPEIFKNSSRTSSLSSSGSNQPGESFDRSEFPLESKSVEHQEIQTTKTDTLQVLRSGTNDQNSNVVTISRRRPPPLSVAMKLHNLEDSCDSAFDEIDHESVYSKTSHEPTSTSFSTNHFLYPGESAESDKDSGISTDRPSTPNARSSRPVRWEDPQRGTQSLPAKSKSLTLLSSGTSSLEFAGSDSDSHNRRSILKSVAYRNQEIKADSLDNPATASSSEQRQNRSGSLNGNIRRGSSIYHRSKFFSGSRSFSRSQDETDSDAETVCSVQSEFILRPHMSARERYFSQYQLNPISESDPRDMMVQKWRSMPELGRSNSLASVSFYGDSLPAGFDENRKKKKKKRKFGRRSGLYVVNDVPVSEKPRLSVDKGIKVKSRSMIFRKKKTKKGSMHVNELTKKWFDCTTAVSRPTGGQSLGRIVAMREDLGSAYVLELKRSPGGLFGFFIQKGFQQYKKGVFVSRIMDCSSSKFMAGLLNPGDEILEINGESTASKTMSEVHNILANSDKLVLTVLPFLGRKDW</sequence>
<dbReference type="InterPro" id="IPR036034">
    <property type="entry name" value="PDZ_sf"/>
</dbReference>
<keyword evidence="4" id="KW-1185">Reference proteome</keyword>
<dbReference type="PROSITE" id="PS50106">
    <property type="entry name" value="PDZ"/>
    <property type="match status" value="1"/>
</dbReference>
<dbReference type="OrthoDB" id="10058001at2759"/>
<name>A0A9W9Z255_9CNID</name>
<feature type="domain" description="PDZ" evidence="2">
    <location>
        <begin position="547"/>
        <end position="624"/>
    </location>
</feature>
<reference evidence="3" key="1">
    <citation type="submission" date="2023-01" db="EMBL/GenBank/DDBJ databases">
        <title>Genome assembly of the deep-sea coral Lophelia pertusa.</title>
        <authorList>
            <person name="Herrera S."/>
            <person name="Cordes E."/>
        </authorList>
    </citation>
    <scope>NUCLEOTIDE SEQUENCE</scope>
    <source>
        <strain evidence="3">USNM1676648</strain>
        <tissue evidence="3">Polyp</tissue>
    </source>
</reference>
<evidence type="ECO:0000259" key="2">
    <source>
        <dbReference type="PROSITE" id="PS50106"/>
    </source>
</evidence>
<proteinExistence type="predicted"/>
<dbReference type="InterPro" id="IPR001478">
    <property type="entry name" value="PDZ"/>
</dbReference>
<accession>A0A9W9Z255</accession>
<dbReference type="PANTHER" id="PTHR14102">
    <property type="entry name" value="PAR-6-RELATED"/>
    <property type="match status" value="1"/>
</dbReference>
<feature type="compositionally biased region" description="Polar residues" evidence="1">
    <location>
        <begin position="159"/>
        <end position="183"/>
    </location>
</feature>
<feature type="compositionally biased region" description="Low complexity" evidence="1">
    <location>
        <begin position="124"/>
        <end position="135"/>
    </location>
</feature>
<feature type="region of interest" description="Disordered" evidence="1">
    <location>
        <begin position="322"/>
        <end position="351"/>
    </location>
</feature>
<feature type="region of interest" description="Disordered" evidence="1">
    <location>
        <begin position="220"/>
        <end position="285"/>
    </location>
</feature>
<dbReference type="EMBL" id="MU826837">
    <property type="protein sequence ID" value="KAJ7372278.1"/>
    <property type="molecule type" value="Genomic_DNA"/>
</dbReference>
<evidence type="ECO:0000256" key="1">
    <source>
        <dbReference type="SAM" id="MobiDB-lite"/>
    </source>
</evidence>
<dbReference type="InterPro" id="IPR051741">
    <property type="entry name" value="PAR6_homolog"/>
</dbReference>
<dbReference type="GO" id="GO:0007098">
    <property type="term" value="P:centrosome cycle"/>
    <property type="evidence" value="ECO:0007669"/>
    <property type="project" value="TreeGrafter"/>
</dbReference>
<protein>
    <recommendedName>
        <fullName evidence="2">PDZ domain-containing protein</fullName>
    </recommendedName>
</protein>
<dbReference type="AlphaFoldDB" id="A0A9W9Z255"/>
<gene>
    <name evidence="3" type="ORF">OS493_019722</name>
</gene>
<dbReference type="PANTHER" id="PTHR14102:SF11">
    <property type="entry name" value="LD29223P"/>
    <property type="match status" value="1"/>
</dbReference>
<dbReference type="Gene3D" id="2.30.42.10">
    <property type="match status" value="1"/>
</dbReference>
<dbReference type="SUPFAM" id="SSF50156">
    <property type="entry name" value="PDZ domain-like"/>
    <property type="match status" value="1"/>
</dbReference>
<feature type="compositionally biased region" description="Polar residues" evidence="1">
    <location>
        <begin position="249"/>
        <end position="262"/>
    </location>
</feature>
<evidence type="ECO:0000313" key="3">
    <source>
        <dbReference type="EMBL" id="KAJ7372278.1"/>
    </source>
</evidence>
<dbReference type="SMART" id="SM00228">
    <property type="entry name" value="PDZ"/>
    <property type="match status" value="1"/>
</dbReference>
<feature type="region of interest" description="Disordered" evidence="1">
    <location>
        <begin position="124"/>
        <end position="188"/>
    </location>
</feature>
<evidence type="ECO:0000313" key="4">
    <source>
        <dbReference type="Proteomes" id="UP001163046"/>
    </source>
</evidence>
<feature type="compositionally biased region" description="Basic and acidic residues" evidence="1">
    <location>
        <begin position="141"/>
        <end position="158"/>
    </location>
</feature>
<organism evidence="3 4">
    <name type="scientific">Desmophyllum pertusum</name>
    <dbReference type="NCBI Taxonomy" id="174260"/>
    <lineage>
        <taxon>Eukaryota</taxon>
        <taxon>Metazoa</taxon>
        <taxon>Cnidaria</taxon>
        <taxon>Anthozoa</taxon>
        <taxon>Hexacorallia</taxon>
        <taxon>Scleractinia</taxon>
        <taxon>Caryophylliina</taxon>
        <taxon>Caryophylliidae</taxon>
        <taxon>Desmophyllum</taxon>
    </lineage>
</organism>
<feature type="compositionally biased region" description="Polar residues" evidence="1">
    <location>
        <begin position="224"/>
        <end position="234"/>
    </location>
</feature>
<dbReference type="Pfam" id="PF00595">
    <property type="entry name" value="PDZ"/>
    <property type="match status" value="1"/>
</dbReference>
<dbReference type="Proteomes" id="UP001163046">
    <property type="component" value="Unassembled WGS sequence"/>
</dbReference>
<comment type="caution">
    <text evidence="3">The sequence shown here is derived from an EMBL/GenBank/DDBJ whole genome shotgun (WGS) entry which is preliminary data.</text>
</comment>